<keyword evidence="1 4" id="KW-0378">Hydrolase</keyword>
<dbReference type="GO" id="GO:0019284">
    <property type="term" value="P:L-methionine salvage from S-adenosylmethionine"/>
    <property type="evidence" value="ECO:0007669"/>
    <property type="project" value="TreeGrafter"/>
</dbReference>
<dbReference type="GO" id="GO:0005829">
    <property type="term" value="C:cytosol"/>
    <property type="evidence" value="ECO:0007669"/>
    <property type="project" value="TreeGrafter"/>
</dbReference>
<evidence type="ECO:0000313" key="5">
    <source>
        <dbReference type="Proteomes" id="UP000285120"/>
    </source>
</evidence>
<dbReference type="Pfam" id="PF01048">
    <property type="entry name" value="PNP_UDP_1"/>
    <property type="match status" value="1"/>
</dbReference>
<dbReference type="NCBIfam" id="NF006087">
    <property type="entry name" value="PRK08236.1"/>
    <property type="match status" value="1"/>
</dbReference>
<proteinExistence type="inferred from homology"/>
<dbReference type="OrthoDB" id="9788270at2"/>
<dbReference type="Gene3D" id="3.40.50.1580">
    <property type="entry name" value="Nucleoside phosphorylase domain"/>
    <property type="match status" value="1"/>
</dbReference>
<organism evidence="4 5">
    <name type="scientific">Sinobaca qinghaiensis</name>
    <dbReference type="NCBI Taxonomy" id="342944"/>
    <lineage>
        <taxon>Bacteria</taxon>
        <taxon>Bacillati</taxon>
        <taxon>Bacillota</taxon>
        <taxon>Bacilli</taxon>
        <taxon>Bacillales</taxon>
        <taxon>Sporolactobacillaceae</taxon>
        <taxon>Sinobaca</taxon>
    </lineage>
</organism>
<comment type="pathway">
    <text evidence="1">Quinol/quinone metabolism; menaquinone biosynthesis.</text>
</comment>
<dbReference type="PANTHER" id="PTHR46832:SF2">
    <property type="entry name" value="FUTALOSINE HYDROLASE"/>
    <property type="match status" value="1"/>
</dbReference>
<protein>
    <recommendedName>
        <fullName evidence="1 2">Futalosine hydrolase</fullName>
        <shortName evidence="1">FL hydrolase</shortName>
        <ecNumber evidence="1 2">3.2.2.26</ecNumber>
    </recommendedName>
    <alternativeName>
        <fullName evidence="1">Futalosine nucleosidase</fullName>
    </alternativeName>
    <alternativeName>
        <fullName evidence="1">Menaquinone biosynthetic enzyme MqnB</fullName>
    </alternativeName>
</protein>
<keyword evidence="5" id="KW-1185">Reference proteome</keyword>
<dbReference type="InterPro" id="IPR000845">
    <property type="entry name" value="Nucleoside_phosphorylase_d"/>
</dbReference>
<evidence type="ECO:0000256" key="2">
    <source>
        <dbReference type="NCBIfam" id="TIGR03664"/>
    </source>
</evidence>
<dbReference type="PANTHER" id="PTHR46832">
    <property type="entry name" value="5'-METHYLTHIOADENOSINE/S-ADENOSYLHOMOCYSTEINE NUCLEOSIDASE"/>
    <property type="match status" value="1"/>
</dbReference>
<feature type="domain" description="Nucleoside phosphorylase" evidence="3">
    <location>
        <begin position="39"/>
        <end position="216"/>
    </location>
</feature>
<accession>A0A419V4Z9</accession>
<dbReference type="SUPFAM" id="SSF53167">
    <property type="entry name" value="Purine and uridine phosphorylases"/>
    <property type="match status" value="1"/>
</dbReference>
<dbReference type="GO" id="GO:0008930">
    <property type="term" value="F:methylthioadenosine nucleosidase activity"/>
    <property type="evidence" value="ECO:0007669"/>
    <property type="project" value="TreeGrafter"/>
</dbReference>
<gene>
    <name evidence="1" type="primary">mqnB</name>
    <name evidence="4" type="ORF">ATL39_1740</name>
</gene>
<comment type="catalytic activity">
    <reaction evidence="1">
        <text>futalosine + H2O = dehypoxanthine futalosine + hypoxanthine</text>
        <dbReference type="Rhea" id="RHEA:25904"/>
        <dbReference type="ChEBI" id="CHEBI:15377"/>
        <dbReference type="ChEBI" id="CHEBI:17368"/>
        <dbReference type="ChEBI" id="CHEBI:58863"/>
        <dbReference type="ChEBI" id="CHEBI:58864"/>
        <dbReference type="EC" id="3.2.2.26"/>
    </reaction>
</comment>
<dbReference type="Proteomes" id="UP000285120">
    <property type="component" value="Unassembled WGS sequence"/>
</dbReference>
<keyword evidence="1" id="KW-0474">Menaquinone biosynthesis</keyword>
<dbReference type="NCBIfam" id="TIGR03664">
    <property type="entry name" value="fut_nucase"/>
    <property type="match status" value="1"/>
</dbReference>
<evidence type="ECO:0000259" key="3">
    <source>
        <dbReference type="Pfam" id="PF01048"/>
    </source>
</evidence>
<dbReference type="GO" id="GO:0009234">
    <property type="term" value="P:menaquinone biosynthetic process"/>
    <property type="evidence" value="ECO:0007669"/>
    <property type="project" value="UniProtKB-UniRule"/>
</dbReference>
<comment type="function">
    <text evidence="1">Catalyzes the hydrolysis of futalosine (FL) to dehypoxanthine futalosine (DHFL) and hypoxanthine, a step in the biosynthesis of menaquinone (MK, vitamin K2).</text>
</comment>
<dbReference type="GO" id="GO:0009116">
    <property type="term" value="P:nucleoside metabolic process"/>
    <property type="evidence" value="ECO:0007669"/>
    <property type="project" value="InterPro"/>
</dbReference>
<dbReference type="CDD" id="cd17766">
    <property type="entry name" value="futalosine_nucleosidase_MqnB"/>
    <property type="match status" value="1"/>
</dbReference>
<dbReference type="InterPro" id="IPR035994">
    <property type="entry name" value="Nucleoside_phosphorylase_sf"/>
</dbReference>
<comment type="caution">
    <text evidence="4">The sequence shown here is derived from an EMBL/GenBank/DDBJ whole genome shotgun (WGS) entry which is preliminary data.</text>
</comment>
<reference evidence="4 5" key="1">
    <citation type="submission" date="2018-09" db="EMBL/GenBank/DDBJ databases">
        <title>Genomic Encyclopedia of Archaeal and Bacterial Type Strains, Phase II (KMG-II): from individual species to whole genera.</title>
        <authorList>
            <person name="Goeker M."/>
        </authorList>
    </citation>
    <scope>NUCLEOTIDE SEQUENCE [LARGE SCALE GENOMIC DNA]</scope>
    <source>
        <strain evidence="4 5">DSM 17008</strain>
    </source>
</reference>
<name>A0A419V4Z9_9BACL</name>
<dbReference type="UniPathway" id="UPA00079"/>
<dbReference type="EMBL" id="RAPK01000008">
    <property type="protein sequence ID" value="RKD73446.1"/>
    <property type="molecule type" value="Genomic_DNA"/>
</dbReference>
<dbReference type="GO" id="GO:0008782">
    <property type="term" value="F:adenosylhomocysteine nucleosidase activity"/>
    <property type="evidence" value="ECO:0007669"/>
    <property type="project" value="TreeGrafter"/>
</dbReference>
<dbReference type="AlphaFoldDB" id="A0A419V4Z9"/>
<dbReference type="HAMAP" id="MF_00991">
    <property type="entry name" value="MqnB"/>
    <property type="match status" value="1"/>
</dbReference>
<dbReference type="EC" id="3.2.2.26" evidence="1 2"/>
<dbReference type="InterPro" id="IPR019963">
    <property type="entry name" value="FL_hydrolase_MqnB"/>
</dbReference>
<evidence type="ECO:0000256" key="1">
    <source>
        <dbReference type="HAMAP-Rule" id="MF_00991"/>
    </source>
</evidence>
<sequence>MMNFPINQDRDYHILVVTSVAAEKDAVLRGLNASSSFDVVTSGVGSAAAAAATASALARTRYDLVVSAGIGGGFEGQAEVGSLVIANEIIAADLGAETETGFQTIEEIGMGPDRVIVDEGKIDIVKRALRSSDLVINIGPVLTLSTVTGTAQTAEKLARQVPGAAAEAMEGFGAATAAEMFGVDSMEIRAISNTVGPRDRSAWRITEALETLEAASFILSEVLIE</sequence>
<comment type="similarity">
    <text evidence="1">Belongs to the PNP/UDP phosphorylase family. Futalosine hydrolase subfamily.</text>
</comment>
<evidence type="ECO:0000313" key="4">
    <source>
        <dbReference type="EMBL" id="RKD73446.1"/>
    </source>
</evidence>